<evidence type="ECO:0000313" key="2">
    <source>
        <dbReference type="EMBL" id="KAL3697337.1"/>
    </source>
</evidence>
<sequence>MGKWSPELTKLGYDDSLPAPINNAILVTMASIASKNVHSLVQQLDLAAVTANKDIEMSNGDGDGYAALLLESLGIDNWISILHTFMTSGEDATLALVRQLHEDLPTLLETDLEEEGRASELAKMIGKTLCWIDLDKNLLPGEIEATPDVCSVDVPSLVKSNPLICFDVFTNEEQQMLADTLDNLQSSQVDERAEFTDGGDYFIPTDTPRTIEYQTSTSAPTLLLLESRWICRPILAVLQSISRDFGTGTALTYGATANLISAKKPAIIWLDHALWYILNNLTDFFPKKSVKAQFMAFLIFLGSEARDAILAQCTFMFTRQFMIEAACEVFSNPKAKTLIRFGDAAGIRMIERLVKPACFSDNLVSTRIQNSQKKRPRQTGPLNLNSAPTRFVPMGRGRGRNSRPAPPRNYNSPRSGSSSNRSFSSSVSTSFSGRNMIGRGSPMPRRNMALEFGMNP</sequence>
<organism evidence="2 3">
    <name type="scientific">Riccia sorocarpa</name>
    <dbReference type="NCBI Taxonomy" id="122646"/>
    <lineage>
        <taxon>Eukaryota</taxon>
        <taxon>Viridiplantae</taxon>
        <taxon>Streptophyta</taxon>
        <taxon>Embryophyta</taxon>
        <taxon>Marchantiophyta</taxon>
        <taxon>Marchantiopsida</taxon>
        <taxon>Marchantiidae</taxon>
        <taxon>Marchantiales</taxon>
        <taxon>Ricciaceae</taxon>
        <taxon>Riccia</taxon>
    </lineage>
</organism>
<accession>A0ABD3I0T0</accession>
<gene>
    <name evidence="2" type="ORF">R1sor_011413</name>
</gene>
<feature type="compositionally biased region" description="Low complexity" evidence="1">
    <location>
        <begin position="408"/>
        <end position="435"/>
    </location>
</feature>
<comment type="caution">
    <text evidence="2">The sequence shown here is derived from an EMBL/GenBank/DDBJ whole genome shotgun (WGS) entry which is preliminary data.</text>
</comment>
<evidence type="ECO:0000256" key="1">
    <source>
        <dbReference type="SAM" id="MobiDB-lite"/>
    </source>
</evidence>
<reference evidence="2 3" key="1">
    <citation type="submission" date="2024-09" db="EMBL/GenBank/DDBJ databases">
        <title>Chromosome-scale assembly of Riccia sorocarpa.</title>
        <authorList>
            <person name="Paukszto L."/>
        </authorList>
    </citation>
    <scope>NUCLEOTIDE SEQUENCE [LARGE SCALE GENOMIC DNA]</scope>
    <source>
        <strain evidence="2">LP-2024</strain>
        <tissue evidence="2">Aerial parts of the thallus</tissue>
    </source>
</reference>
<feature type="region of interest" description="Disordered" evidence="1">
    <location>
        <begin position="368"/>
        <end position="456"/>
    </location>
</feature>
<keyword evidence="3" id="KW-1185">Reference proteome</keyword>
<dbReference type="EMBL" id="JBJQOH010000002">
    <property type="protein sequence ID" value="KAL3697337.1"/>
    <property type="molecule type" value="Genomic_DNA"/>
</dbReference>
<dbReference type="Proteomes" id="UP001633002">
    <property type="component" value="Unassembled WGS sequence"/>
</dbReference>
<dbReference type="AlphaFoldDB" id="A0ABD3I0T0"/>
<protein>
    <submittedName>
        <fullName evidence="2">Uncharacterized protein</fullName>
    </submittedName>
</protein>
<proteinExistence type="predicted"/>
<name>A0ABD3I0T0_9MARC</name>
<evidence type="ECO:0000313" key="3">
    <source>
        <dbReference type="Proteomes" id="UP001633002"/>
    </source>
</evidence>